<dbReference type="PANTHER" id="PTHR30250:SF11">
    <property type="entry name" value="O-ANTIGEN TRANSPORTER-RELATED"/>
    <property type="match status" value="1"/>
</dbReference>
<dbReference type="GO" id="GO:0005886">
    <property type="term" value="C:plasma membrane"/>
    <property type="evidence" value="ECO:0007669"/>
    <property type="project" value="UniProtKB-SubCell"/>
</dbReference>
<evidence type="ECO:0000313" key="7">
    <source>
        <dbReference type="EMBL" id="SEJ54630.1"/>
    </source>
</evidence>
<dbReference type="AlphaFoldDB" id="A0A1H6ZYF8"/>
<feature type="transmembrane region" description="Helical" evidence="6">
    <location>
        <begin position="140"/>
        <end position="160"/>
    </location>
</feature>
<reference evidence="8" key="1">
    <citation type="submission" date="2016-10" db="EMBL/GenBank/DDBJ databases">
        <authorList>
            <person name="Varghese N."/>
            <person name="Submissions S."/>
        </authorList>
    </citation>
    <scope>NUCLEOTIDE SEQUENCE [LARGE SCALE GENOMIC DNA]</scope>
    <source>
        <strain evidence="8">CGMCC 1.10218</strain>
    </source>
</reference>
<keyword evidence="5 6" id="KW-0472">Membrane</keyword>
<protein>
    <submittedName>
        <fullName evidence="7">Membrane protein involved in the export of O-antigen and teichoic acid</fullName>
    </submittedName>
</protein>
<evidence type="ECO:0000256" key="1">
    <source>
        <dbReference type="ARBA" id="ARBA00004651"/>
    </source>
</evidence>
<keyword evidence="8" id="KW-1185">Reference proteome</keyword>
<proteinExistence type="predicted"/>
<dbReference type="InterPro" id="IPR050833">
    <property type="entry name" value="Poly_Biosynth_Transport"/>
</dbReference>
<feature type="transmembrane region" description="Helical" evidence="6">
    <location>
        <begin position="329"/>
        <end position="348"/>
    </location>
</feature>
<accession>A0A1H6ZYF8</accession>
<dbReference type="Pfam" id="PF01943">
    <property type="entry name" value="Polysacc_synt"/>
    <property type="match status" value="1"/>
</dbReference>
<feature type="transmembrane region" description="Helical" evidence="6">
    <location>
        <begin position="115"/>
        <end position="134"/>
    </location>
</feature>
<feature type="transmembrane region" description="Helical" evidence="6">
    <location>
        <begin position="12"/>
        <end position="30"/>
    </location>
</feature>
<sequence length="408" mass="45934">MLKGILKDGMALVMIQIAGYFLPLISLPYLTRILGKEEFGRYSIIFACVTIIGVFSDFGYVTNGTKRVAIHINDKRYLSNLVKSATALRIVLCIFAFLLFLILSQRITGKIDLTSWSAIILAILGNAIVTPWLFQGMNKISHYSIFVFLVRILSVLLVFVSVKSPYDLRWAIWLNFLPQIMSMIYLFWFLKQNEIEWGISNNIQAIKFEFLDGLHYFAPNMYSILFTNLGVVALGVFQSSAIAGAYSANERLVKAVASLSGAINQAVYPMAAREMHRSKSEGIKFILKISLYVIPIFAIFTLILMLFGGNLIEIIFGEEYLETSSVMRYLPLYIVLACVNTFIGVIYMTTSGKHKEYGAAFFWGTLIAVLIYCLAPRYIGYHAPAVGLVVGELVILLVIMGFIWRRDV</sequence>
<evidence type="ECO:0000256" key="6">
    <source>
        <dbReference type="SAM" id="Phobius"/>
    </source>
</evidence>
<organism evidence="7 8">
    <name type="scientific">Deinococcus reticulitermitis</name>
    <dbReference type="NCBI Taxonomy" id="856736"/>
    <lineage>
        <taxon>Bacteria</taxon>
        <taxon>Thermotogati</taxon>
        <taxon>Deinococcota</taxon>
        <taxon>Deinococci</taxon>
        <taxon>Deinococcales</taxon>
        <taxon>Deinococcaceae</taxon>
        <taxon>Deinococcus</taxon>
    </lineage>
</organism>
<feature type="transmembrane region" description="Helical" evidence="6">
    <location>
        <begin position="42"/>
        <end position="61"/>
    </location>
</feature>
<dbReference type="STRING" id="856736.SAMN04488058_11069"/>
<keyword evidence="4 6" id="KW-1133">Transmembrane helix</keyword>
<gene>
    <name evidence="7" type="ORF">SAMN04488058_11069</name>
</gene>
<dbReference type="PANTHER" id="PTHR30250">
    <property type="entry name" value="PST FAMILY PREDICTED COLANIC ACID TRANSPORTER"/>
    <property type="match status" value="1"/>
</dbReference>
<evidence type="ECO:0000256" key="5">
    <source>
        <dbReference type="ARBA" id="ARBA00023136"/>
    </source>
</evidence>
<feature type="transmembrane region" description="Helical" evidence="6">
    <location>
        <begin position="285"/>
        <end position="309"/>
    </location>
</feature>
<feature type="transmembrane region" description="Helical" evidence="6">
    <location>
        <begin position="360"/>
        <end position="379"/>
    </location>
</feature>
<name>A0A1H6ZYF8_9DEIO</name>
<dbReference type="InterPro" id="IPR002797">
    <property type="entry name" value="Polysacc_synth"/>
</dbReference>
<feature type="transmembrane region" description="Helical" evidence="6">
    <location>
        <begin position="221"/>
        <end position="246"/>
    </location>
</feature>
<evidence type="ECO:0000256" key="2">
    <source>
        <dbReference type="ARBA" id="ARBA00022475"/>
    </source>
</evidence>
<dbReference type="RefSeq" id="WP_177183166.1">
    <property type="nucleotide sequence ID" value="NZ_FNZA01000010.1"/>
</dbReference>
<dbReference type="EMBL" id="FNZA01000010">
    <property type="protein sequence ID" value="SEJ54630.1"/>
    <property type="molecule type" value="Genomic_DNA"/>
</dbReference>
<evidence type="ECO:0000313" key="8">
    <source>
        <dbReference type="Proteomes" id="UP000199223"/>
    </source>
</evidence>
<feature type="transmembrane region" description="Helical" evidence="6">
    <location>
        <begin position="81"/>
        <end position="103"/>
    </location>
</feature>
<evidence type="ECO:0000256" key="3">
    <source>
        <dbReference type="ARBA" id="ARBA00022692"/>
    </source>
</evidence>
<evidence type="ECO:0000256" key="4">
    <source>
        <dbReference type="ARBA" id="ARBA00022989"/>
    </source>
</evidence>
<comment type="subcellular location">
    <subcellularLocation>
        <location evidence="1">Cell membrane</location>
        <topology evidence="1">Multi-pass membrane protein</topology>
    </subcellularLocation>
</comment>
<keyword evidence="3 6" id="KW-0812">Transmembrane</keyword>
<feature type="transmembrane region" description="Helical" evidence="6">
    <location>
        <begin position="385"/>
        <end position="404"/>
    </location>
</feature>
<feature type="transmembrane region" description="Helical" evidence="6">
    <location>
        <begin position="172"/>
        <end position="190"/>
    </location>
</feature>
<dbReference type="Proteomes" id="UP000199223">
    <property type="component" value="Unassembled WGS sequence"/>
</dbReference>
<keyword evidence="2" id="KW-1003">Cell membrane</keyword>